<proteinExistence type="predicted"/>
<dbReference type="SUPFAM" id="SSF49562">
    <property type="entry name" value="C2 domain (Calcium/lipid-binding domain, CaLB)"/>
    <property type="match status" value="1"/>
</dbReference>
<dbReference type="GO" id="GO:0006952">
    <property type="term" value="P:defense response"/>
    <property type="evidence" value="ECO:0007669"/>
    <property type="project" value="InterPro"/>
</dbReference>
<dbReference type="EMBL" id="JAKOGI010000156">
    <property type="protein sequence ID" value="KAJ8441679.1"/>
    <property type="molecule type" value="Genomic_DNA"/>
</dbReference>
<dbReference type="PANTHER" id="PTHR32246:SF143">
    <property type="entry name" value="CALCIUM-DEPENDENT LIPID-BINDING (CALB DOMAIN) FAMILY PROTEIN"/>
    <property type="match status" value="1"/>
</dbReference>
<dbReference type="InterPro" id="IPR035892">
    <property type="entry name" value="C2_domain_sf"/>
</dbReference>
<dbReference type="OrthoDB" id="1909968at2759"/>
<evidence type="ECO:0000259" key="2">
    <source>
        <dbReference type="PROSITE" id="PS50004"/>
    </source>
</evidence>
<accession>A0A9Q1KDV1</accession>
<feature type="region of interest" description="Disordered" evidence="1">
    <location>
        <begin position="313"/>
        <end position="347"/>
    </location>
</feature>
<dbReference type="SMART" id="SM00239">
    <property type="entry name" value="C2"/>
    <property type="match status" value="1"/>
</dbReference>
<organism evidence="3 4">
    <name type="scientific">Carnegiea gigantea</name>
    <dbReference type="NCBI Taxonomy" id="171969"/>
    <lineage>
        <taxon>Eukaryota</taxon>
        <taxon>Viridiplantae</taxon>
        <taxon>Streptophyta</taxon>
        <taxon>Embryophyta</taxon>
        <taxon>Tracheophyta</taxon>
        <taxon>Spermatophyta</taxon>
        <taxon>Magnoliopsida</taxon>
        <taxon>eudicotyledons</taxon>
        <taxon>Gunneridae</taxon>
        <taxon>Pentapetalae</taxon>
        <taxon>Caryophyllales</taxon>
        <taxon>Cactineae</taxon>
        <taxon>Cactaceae</taxon>
        <taxon>Cactoideae</taxon>
        <taxon>Echinocereeae</taxon>
        <taxon>Carnegiea</taxon>
    </lineage>
</organism>
<dbReference type="Proteomes" id="UP001153076">
    <property type="component" value="Unassembled WGS sequence"/>
</dbReference>
<gene>
    <name evidence="3" type="ORF">Cgig2_019066</name>
</gene>
<dbReference type="PROSITE" id="PS50004">
    <property type="entry name" value="C2"/>
    <property type="match status" value="1"/>
</dbReference>
<sequence length="529" mass="57463">MSALTPYQLLELNLISAQDLAKVSKSMKTYAMAWVHPDRKLTTRVDANGGTNPTWNDKFVFRVDNQFLHSDTSAIMIEIYALHWFRDVHVGTVRVLVGNLIPPPNHNQLGMRFVALQVRRPSGRPQGILNVGVTVLDSTMRSMPIYTQLSTSAVGYQKLMGQDGPSTMRGSVMTSQQPQQRQQQEQQRPQFYRSKSHKSSFVGVGASSNLLDGNAAFFLPKPNGSVIDLENLSNASIFDLIAGFGRGGGVSIINGGEKGRSAGKSKKGKVIYDKPLSIVDGSAQSELSLAVKLKAQEGKTDSLLSYSSSIKKGTKKGKKVNTSRPSRSDIGVPPLLKQIGSKKSGSEVGTTKIIKENDNKSTTGAGKQKQPYFNRGGYPIAKDFAAGSVWSESEVGPSPSEVAAAIAEDSKYRQYDDGRSSILDDKWSMQDSEGVRTKLERWRMQMPYAYDQYSGTSASSSTIFRGGGKNRRRPADAVSGGKFSCFGNLCGYECSIVCGSDNVGTKNKSGATNKRVPRPPSLDSVSTYF</sequence>
<feature type="compositionally biased region" description="Low complexity" evidence="1">
    <location>
        <begin position="176"/>
        <end position="190"/>
    </location>
</feature>
<dbReference type="Gene3D" id="2.60.40.150">
    <property type="entry name" value="C2 domain"/>
    <property type="match status" value="1"/>
</dbReference>
<feature type="region of interest" description="Disordered" evidence="1">
    <location>
        <begin position="165"/>
        <end position="198"/>
    </location>
</feature>
<keyword evidence="4" id="KW-1185">Reference proteome</keyword>
<feature type="domain" description="C2" evidence="2">
    <location>
        <begin position="1"/>
        <end position="110"/>
    </location>
</feature>
<comment type="caution">
    <text evidence="3">The sequence shown here is derived from an EMBL/GenBank/DDBJ whole genome shotgun (WGS) entry which is preliminary data.</text>
</comment>
<evidence type="ECO:0000313" key="3">
    <source>
        <dbReference type="EMBL" id="KAJ8441679.1"/>
    </source>
</evidence>
<feature type="region of interest" description="Disordered" evidence="1">
    <location>
        <begin position="506"/>
        <end position="529"/>
    </location>
</feature>
<dbReference type="InterPro" id="IPR000008">
    <property type="entry name" value="C2_dom"/>
</dbReference>
<dbReference type="InterPro" id="IPR044750">
    <property type="entry name" value="C2_SRC2/BAP"/>
</dbReference>
<dbReference type="AlphaFoldDB" id="A0A9Q1KDV1"/>
<dbReference type="Pfam" id="PF00168">
    <property type="entry name" value="C2"/>
    <property type="match status" value="1"/>
</dbReference>
<evidence type="ECO:0000256" key="1">
    <source>
        <dbReference type="SAM" id="MobiDB-lite"/>
    </source>
</evidence>
<evidence type="ECO:0000313" key="4">
    <source>
        <dbReference type="Proteomes" id="UP001153076"/>
    </source>
</evidence>
<feature type="compositionally biased region" description="Polar residues" evidence="1">
    <location>
        <begin position="165"/>
        <end position="175"/>
    </location>
</feature>
<reference evidence="3" key="1">
    <citation type="submission" date="2022-04" db="EMBL/GenBank/DDBJ databases">
        <title>Carnegiea gigantea Genome sequencing and assembly v2.</title>
        <authorList>
            <person name="Copetti D."/>
            <person name="Sanderson M.J."/>
            <person name="Burquez A."/>
            <person name="Wojciechowski M.F."/>
        </authorList>
    </citation>
    <scope>NUCLEOTIDE SEQUENCE</scope>
    <source>
        <strain evidence="3">SGP5-SGP5p</strain>
        <tissue evidence="3">Aerial part</tissue>
    </source>
</reference>
<protein>
    <recommendedName>
        <fullName evidence="2">C2 domain-containing protein</fullName>
    </recommendedName>
</protein>
<dbReference type="PANTHER" id="PTHR32246">
    <property type="entry name" value="INGRESSION PROTEIN FIC1"/>
    <property type="match status" value="1"/>
</dbReference>
<dbReference type="CDD" id="cd04051">
    <property type="entry name" value="C2_SRC2_like"/>
    <property type="match status" value="1"/>
</dbReference>
<name>A0A9Q1KDV1_9CARY</name>